<gene>
    <name evidence="5" type="ORF">I206_104941</name>
</gene>
<evidence type="ECO:0000256" key="1">
    <source>
        <dbReference type="ARBA" id="ARBA00022737"/>
    </source>
</evidence>
<organism evidence="5 6">
    <name type="scientific">Kwoniella pini CBS 10737</name>
    <dbReference type="NCBI Taxonomy" id="1296096"/>
    <lineage>
        <taxon>Eukaryota</taxon>
        <taxon>Fungi</taxon>
        <taxon>Dikarya</taxon>
        <taxon>Basidiomycota</taxon>
        <taxon>Agaricomycotina</taxon>
        <taxon>Tremellomycetes</taxon>
        <taxon>Tremellales</taxon>
        <taxon>Cryptococcaceae</taxon>
        <taxon>Kwoniella</taxon>
    </lineage>
</organism>
<dbReference type="Pfam" id="PF00076">
    <property type="entry name" value="RRM_1"/>
    <property type="match status" value="1"/>
</dbReference>
<dbReference type="GO" id="GO:0003723">
    <property type="term" value="F:RNA binding"/>
    <property type="evidence" value="ECO:0007669"/>
    <property type="project" value="UniProtKB-UniRule"/>
</dbReference>
<dbReference type="EMBL" id="CP144524">
    <property type="protein sequence ID" value="WWC70988.1"/>
    <property type="molecule type" value="Genomic_DNA"/>
</dbReference>
<dbReference type="InterPro" id="IPR011990">
    <property type="entry name" value="TPR-like_helical_dom_sf"/>
</dbReference>
<dbReference type="SUPFAM" id="SSF48452">
    <property type="entry name" value="TPR-like"/>
    <property type="match status" value="1"/>
</dbReference>
<sequence length="699" mass="79423">MADDLPQNALVTDGSLNNINTNDDILSDLSQILADLEEKPDNVPLIRKQIYLMLRLGMSTEVLDAYNKLSSLIMLDEKHDYFSIPLLHRHIEFILSCFRSKPISSETQKHVPYADSDVVEFLTEDNTRDMIRAIYQRGSQALADSDQLWQIWIGWEMELLGSAPDKNAAMEAIHMMYADRIKTAHTSLDQTSNAYSSFCSEHCPQQYEARMVDATEASKIAKGKLTEKRYGRIRNDFEEQLKYAPDLNAQLQVFLEYISWESDSRAKNNARGKGPQLDNLMIQSVYERAISHYTRASGPMQTSLDTTEETLRLSRHRPKETRKKKREEEVVEREAVQQQIQIESEALRALKDAEAAVWLRYGAWAETHGTSLEGMTLVFERSLAIGLLGTPNGRTTDLVSMFVYRAAFENRLEPREEVEVNKSGDSSLQLEKFLLAWAETRAPDYLEQALLIVDKPNKARLSAYQMVLLHTDILSRHSRIEQARDIFHKAIQRSDLDWPEAVYEALIRFENTHGTLGSLLDAKKRISREQEKLTKRREKAALEIQQYPAPTVSTIPEVIMDITASETAPEQAPDTIALDPSDGQDRTQKRDREHTTILLGGLPKGIAQDRVESLFTDCGVIRETTMIPNDDNVHDTALVEFSGVEAVPLALQKDRRKIDGNAISISMLWRSTLFVTNFAQEVDDATLRQLFSQVSSNSI</sequence>
<reference evidence="5" key="1">
    <citation type="submission" date="2013-07" db="EMBL/GenBank/DDBJ databases">
        <authorList>
            <consortium name="The Broad Institute Genome Sequencing Platform"/>
            <person name="Cuomo C."/>
            <person name="Litvintseva A."/>
            <person name="Chen Y."/>
            <person name="Heitman J."/>
            <person name="Sun S."/>
            <person name="Springer D."/>
            <person name="Dromer F."/>
            <person name="Young S.K."/>
            <person name="Zeng Q."/>
            <person name="Gargeya S."/>
            <person name="Fitzgerald M."/>
            <person name="Abouelleil A."/>
            <person name="Alvarado L."/>
            <person name="Berlin A.M."/>
            <person name="Chapman S.B."/>
            <person name="Dewar J."/>
            <person name="Goldberg J."/>
            <person name="Griggs A."/>
            <person name="Gujja S."/>
            <person name="Hansen M."/>
            <person name="Howarth C."/>
            <person name="Imamovic A."/>
            <person name="Larimer J."/>
            <person name="McCowan C."/>
            <person name="Murphy C."/>
            <person name="Pearson M."/>
            <person name="Priest M."/>
            <person name="Roberts A."/>
            <person name="Saif S."/>
            <person name="Shea T."/>
            <person name="Sykes S."/>
            <person name="Wortman J."/>
            <person name="Nusbaum C."/>
            <person name="Birren B."/>
        </authorList>
    </citation>
    <scope>NUCLEOTIDE SEQUENCE</scope>
    <source>
        <strain evidence="5">CBS 10737</strain>
    </source>
</reference>
<dbReference type="KEGG" id="kpin:30170850"/>
<dbReference type="GeneID" id="30170850"/>
<evidence type="ECO:0000259" key="4">
    <source>
        <dbReference type="PROSITE" id="PS50102"/>
    </source>
</evidence>
<feature type="region of interest" description="Disordered" evidence="3">
    <location>
        <begin position="568"/>
        <end position="590"/>
    </location>
</feature>
<dbReference type="InterPro" id="IPR000504">
    <property type="entry name" value="RRM_dom"/>
</dbReference>
<dbReference type="RefSeq" id="XP_070059131.1">
    <property type="nucleotide sequence ID" value="XM_070203030.1"/>
</dbReference>
<dbReference type="SMART" id="SM00386">
    <property type="entry name" value="HAT"/>
    <property type="match status" value="2"/>
</dbReference>
<accession>A0AAJ8MRH5</accession>
<evidence type="ECO:0000256" key="3">
    <source>
        <dbReference type="SAM" id="MobiDB-lite"/>
    </source>
</evidence>
<dbReference type="GO" id="GO:0006396">
    <property type="term" value="P:RNA processing"/>
    <property type="evidence" value="ECO:0007669"/>
    <property type="project" value="InterPro"/>
</dbReference>
<dbReference type="AlphaFoldDB" id="A0AAJ8MRH5"/>
<evidence type="ECO:0000313" key="5">
    <source>
        <dbReference type="EMBL" id="WWC70988.1"/>
    </source>
</evidence>
<dbReference type="InterPro" id="IPR003107">
    <property type="entry name" value="HAT"/>
</dbReference>
<feature type="domain" description="RRM" evidence="4">
    <location>
        <begin position="595"/>
        <end position="681"/>
    </location>
</feature>
<dbReference type="Proteomes" id="UP000094020">
    <property type="component" value="Chromosome 6"/>
</dbReference>
<dbReference type="PROSITE" id="PS50102">
    <property type="entry name" value="RRM"/>
    <property type="match status" value="1"/>
</dbReference>
<dbReference type="SUPFAM" id="SSF54928">
    <property type="entry name" value="RNA-binding domain, RBD"/>
    <property type="match status" value="1"/>
</dbReference>
<evidence type="ECO:0000256" key="2">
    <source>
        <dbReference type="PROSITE-ProRule" id="PRU00176"/>
    </source>
</evidence>
<dbReference type="InterPro" id="IPR012677">
    <property type="entry name" value="Nucleotide-bd_a/b_plait_sf"/>
</dbReference>
<dbReference type="SMART" id="SM00360">
    <property type="entry name" value="RRM"/>
    <property type="match status" value="1"/>
</dbReference>
<keyword evidence="2" id="KW-0694">RNA-binding</keyword>
<dbReference type="Gene3D" id="3.30.70.330">
    <property type="match status" value="1"/>
</dbReference>
<proteinExistence type="predicted"/>
<keyword evidence="1" id="KW-0677">Repeat</keyword>
<dbReference type="InterPro" id="IPR035979">
    <property type="entry name" value="RBD_domain_sf"/>
</dbReference>
<name>A0AAJ8MRH5_9TREE</name>
<reference evidence="5" key="2">
    <citation type="submission" date="2024-02" db="EMBL/GenBank/DDBJ databases">
        <title>Comparative genomics of Cryptococcus and Kwoniella reveals pathogenesis evolution and contrasting modes of karyotype evolution via chromosome fusion or intercentromeric recombination.</title>
        <authorList>
            <person name="Coelho M.A."/>
            <person name="David-Palma M."/>
            <person name="Shea T."/>
            <person name="Bowers K."/>
            <person name="McGinley-Smith S."/>
            <person name="Mohammad A.W."/>
            <person name="Gnirke A."/>
            <person name="Yurkov A.M."/>
            <person name="Nowrousian M."/>
            <person name="Sun S."/>
            <person name="Cuomo C.A."/>
            <person name="Heitman J."/>
        </authorList>
    </citation>
    <scope>NUCLEOTIDE SEQUENCE</scope>
    <source>
        <strain evidence="5">CBS 10737</strain>
    </source>
</reference>
<dbReference type="Gene3D" id="1.25.40.10">
    <property type="entry name" value="Tetratricopeptide repeat domain"/>
    <property type="match status" value="2"/>
</dbReference>
<feature type="region of interest" description="Disordered" evidence="3">
    <location>
        <begin position="298"/>
        <end position="326"/>
    </location>
</feature>
<feature type="compositionally biased region" description="Basic residues" evidence="3">
    <location>
        <begin position="313"/>
        <end position="325"/>
    </location>
</feature>
<protein>
    <recommendedName>
        <fullName evidence="4">RRM domain-containing protein</fullName>
    </recommendedName>
</protein>
<evidence type="ECO:0000313" key="6">
    <source>
        <dbReference type="Proteomes" id="UP000094020"/>
    </source>
</evidence>
<keyword evidence="6" id="KW-1185">Reference proteome</keyword>